<dbReference type="InterPro" id="IPR046119">
    <property type="entry name" value="DUF6116"/>
</dbReference>
<accession>A0A516V3A0</accession>
<sequence length="77" mass="8548">MPNPLLGPVLRWFGKLSYPRLFAVAAFLFVADMLIPDVIPFADELLLGLGTLLLANWKKKEPSADAKPPIEGDSERR</sequence>
<gene>
    <name evidence="1" type="ORF">FNZ56_03560</name>
</gene>
<dbReference type="RefSeq" id="WP_143878522.1">
    <property type="nucleotide sequence ID" value="NZ_BAABLZ010000002.1"/>
</dbReference>
<evidence type="ECO:0000313" key="2">
    <source>
        <dbReference type="Proteomes" id="UP000315891"/>
    </source>
</evidence>
<protein>
    <submittedName>
        <fullName evidence="1">Uncharacterized protein</fullName>
    </submittedName>
</protein>
<reference evidence="1 2" key="1">
    <citation type="submission" date="2019-07" db="EMBL/GenBank/DDBJ databases">
        <title>Lysobacter weifangensis sp. nov., isolated from bensulfuron-methyl contaminated farmland soil.</title>
        <authorList>
            <person name="Zhao H."/>
        </authorList>
    </citation>
    <scope>NUCLEOTIDE SEQUENCE [LARGE SCALE GENOMIC DNA]</scope>
    <source>
        <strain evidence="1 2">CC-Bw-6</strain>
    </source>
</reference>
<dbReference type="EMBL" id="CP041742">
    <property type="protein sequence ID" value="QDQ73009.1"/>
    <property type="molecule type" value="Genomic_DNA"/>
</dbReference>
<name>A0A516V3A0_9GAMM</name>
<dbReference type="Pfam" id="PF19611">
    <property type="entry name" value="DUF6116"/>
    <property type="match status" value="1"/>
</dbReference>
<dbReference type="Proteomes" id="UP000315891">
    <property type="component" value="Chromosome"/>
</dbReference>
<dbReference type="AlphaFoldDB" id="A0A516V3A0"/>
<proteinExistence type="predicted"/>
<keyword evidence="2" id="KW-1185">Reference proteome</keyword>
<evidence type="ECO:0000313" key="1">
    <source>
        <dbReference type="EMBL" id="QDQ73009.1"/>
    </source>
</evidence>
<organism evidence="1 2">
    <name type="scientific">Pseudoluteimonas lycopersici</name>
    <dbReference type="NCBI Taxonomy" id="1324796"/>
    <lineage>
        <taxon>Bacteria</taxon>
        <taxon>Pseudomonadati</taxon>
        <taxon>Pseudomonadota</taxon>
        <taxon>Gammaproteobacteria</taxon>
        <taxon>Lysobacterales</taxon>
        <taxon>Lysobacteraceae</taxon>
        <taxon>Pseudoluteimonas</taxon>
    </lineage>
</organism>